<feature type="binding site" evidence="8">
    <location>
        <begin position="9"/>
        <end position="11"/>
    </location>
    <ligand>
        <name>ATP</name>
        <dbReference type="ChEBI" id="CHEBI:30616"/>
    </ligand>
</feature>
<dbReference type="HAMAP" id="MF_00140_B">
    <property type="entry name" value="Trp_tRNA_synth_B"/>
    <property type="match status" value="1"/>
</dbReference>
<keyword evidence="2 8" id="KW-0436">Ligase</keyword>
<evidence type="ECO:0000256" key="4">
    <source>
        <dbReference type="ARBA" id="ARBA00022840"/>
    </source>
</evidence>
<dbReference type="STRING" id="128944.AWM75_06360"/>
<dbReference type="PANTHER" id="PTHR43766:SF1">
    <property type="entry name" value="TRYPTOPHAN--TRNA LIGASE, MITOCHONDRIAL"/>
    <property type="match status" value="1"/>
</dbReference>
<keyword evidence="8" id="KW-0963">Cytoplasm</keyword>
<comment type="subcellular location">
    <subcellularLocation>
        <location evidence="8">Cytoplasm</location>
    </subcellularLocation>
</comment>
<dbReference type="InterPro" id="IPR002305">
    <property type="entry name" value="aa-tRNA-synth_Ic"/>
</dbReference>
<evidence type="ECO:0000256" key="1">
    <source>
        <dbReference type="ARBA" id="ARBA00005594"/>
    </source>
</evidence>
<reference evidence="12" key="2">
    <citation type="submission" date="2016-01" db="EMBL/GenBank/DDBJ databases">
        <title>Six Aerococcus type strain genome sequencing and assembly using PacBio and Illumina Hiseq.</title>
        <authorList>
            <person name="Carkaci D."/>
            <person name="Dargis R."/>
            <person name="Nielsen X.C."/>
            <person name="Skovgaard O."/>
            <person name="Fuursted K."/>
            <person name="Christensen J.J."/>
        </authorList>
    </citation>
    <scope>NUCLEOTIDE SEQUENCE [LARGE SCALE GENOMIC DNA]</scope>
    <source>
        <strain evidence="12">CCUG42038B</strain>
    </source>
</reference>
<dbReference type="PROSITE" id="PS00178">
    <property type="entry name" value="AA_TRNA_LIGASE_I"/>
    <property type="match status" value="1"/>
</dbReference>
<dbReference type="InterPro" id="IPR024109">
    <property type="entry name" value="Trp-tRNA-ligase_bac-type"/>
</dbReference>
<dbReference type="GO" id="GO:0004830">
    <property type="term" value="F:tryptophan-tRNA ligase activity"/>
    <property type="evidence" value="ECO:0007669"/>
    <property type="project" value="UniProtKB-UniRule"/>
</dbReference>
<evidence type="ECO:0000256" key="5">
    <source>
        <dbReference type="ARBA" id="ARBA00022917"/>
    </source>
</evidence>
<reference evidence="11 12" key="1">
    <citation type="journal article" date="2016" name="Genome Announc.">
        <title>Complete Genome Sequences of Aerococcus christensenii CCUG 28831T, Aerococcus sanguinicola CCUG 43001T, Aerococcus urinae CCUG 36881T, Aerococcus urinaeequi CCUG 28094T, Aerococcus urinaehominis CCUG 42038 BT, and Aerococcus viridans CCUG 4311T.</title>
        <authorList>
            <person name="Carkaci D."/>
            <person name="Dargis R."/>
            <person name="Nielsen X.C."/>
            <person name="Skovgaard O."/>
            <person name="Fuursted K."/>
            <person name="Christensen J.J."/>
        </authorList>
    </citation>
    <scope>NUCLEOTIDE SEQUENCE [LARGE SCALE GENOMIC DNA]</scope>
    <source>
        <strain evidence="11 12">CCUG42038B</strain>
    </source>
</reference>
<evidence type="ECO:0000313" key="12">
    <source>
        <dbReference type="Proteomes" id="UP000062260"/>
    </source>
</evidence>
<dbReference type="Proteomes" id="UP000062260">
    <property type="component" value="Chromosome"/>
</dbReference>
<comment type="function">
    <text evidence="8">Catalyzes the attachment of tryptophan to tRNA(Trp).</text>
</comment>
<dbReference type="OrthoDB" id="9801042at2"/>
<evidence type="ECO:0000256" key="9">
    <source>
        <dbReference type="RuleBase" id="RU363036"/>
    </source>
</evidence>
<protein>
    <recommendedName>
        <fullName evidence="8">Tryptophan--tRNA ligase</fullName>
        <ecNumber evidence="8">6.1.1.2</ecNumber>
    </recommendedName>
    <alternativeName>
        <fullName evidence="8">Tryptophanyl-tRNA synthetase</fullName>
        <shortName evidence="8">TrpRS</shortName>
    </alternativeName>
</protein>
<dbReference type="NCBIfam" id="TIGR00233">
    <property type="entry name" value="trpS"/>
    <property type="match status" value="1"/>
</dbReference>
<dbReference type="KEGG" id="auh:AWM75_06360"/>
<dbReference type="PANTHER" id="PTHR43766">
    <property type="entry name" value="TRYPTOPHAN--TRNA LIGASE, MITOCHONDRIAL"/>
    <property type="match status" value="1"/>
</dbReference>
<dbReference type="GO" id="GO:0005829">
    <property type="term" value="C:cytosol"/>
    <property type="evidence" value="ECO:0007669"/>
    <property type="project" value="TreeGrafter"/>
</dbReference>
<dbReference type="Pfam" id="PF00579">
    <property type="entry name" value="tRNA-synt_1b"/>
    <property type="match status" value="1"/>
</dbReference>
<dbReference type="InterPro" id="IPR002306">
    <property type="entry name" value="Trp-tRNA-ligase"/>
</dbReference>
<organism evidence="11 12">
    <name type="scientific">Aerococcus urinaehominis</name>
    <dbReference type="NCBI Taxonomy" id="128944"/>
    <lineage>
        <taxon>Bacteria</taxon>
        <taxon>Bacillati</taxon>
        <taxon>Bacillota</taxon>
        <taxon>Bacilli</taxon>
        <taxon>Lactobacillales</taxon>
        <taxon>Aerococcaceae</taxon>
        <taxon>Aerococcus</taxon>
    </lineage>
</organism>
<evidence type="ECO:0000256" key="10">
    <source>
        <dbReference type="SAM" id="MobiDB-lite"/>
    </source>
</evidence>
<evidence type="ECO:0000256" key="2">
    <source>
        <dbReference type="ARBA" id="ARBA00022598"/>
    </source>
</evidence>
<sequence>MERIFSGVQPSGIPTIGNYVGALKQFVDLQNEYETYYCVVNQHAITVPQNPAKLREQTRSLAALYLALGVDPNQATVFVQSDVPAHAQAAWMVECLTPLGQLERMTQYKDKVQKQQSVQAGLLTYPALMVADIILYQANLVPVGDDQTQHIELTRDFVDRFNRDFAPKGKEILTRPERYTPKSGGRIMSLQDPTSKMSKSDSNQKAFISLLDEPKQVTKKIKSAVTDSSGVISYDPEEKAGISNLLTIYQAFSGQTLASLVDQYANSGYGQFKADLAEVIISVLEPMQAKYQKLYQSSDLDDILRQGASQAKELANQTLADMEAAIGFSYKL</sequence>
<dbReference type="CDD" id="cd00806">
    <property type="entry name" value="TrpRS_core"/>
    <property type="match status" value="1"/>
</dbReference>
<feature type="binding site" evidence="8">
    <location>
        <begin position="144"/>
        <end position="146"/>
    </location>
    <ligand>
        <name>ATP</name>
        <dbReference type="ChEBI" id="CHEBI:30616"/>
    </ligand>
</feature>
<dbReference type="EMBL" id="CP014163">
    <property type="protein sequence ID" value="AMB99628.1"/>
    <property type="molecule type" value="Genomic_DNA"/>
</dbReference>
<comment type="subunit">
    <text evidence="8">Homodimer.</text>
</comment>
<evidence type="ECO:0000256" key="7">
    <source>
        <dbReference type="ARBA" id="ARBA00049929"/>
    </source>
</evidence>
<feature type="region of interest" description="Disordered" evidence="10">
    <location>
        <begin position="176"/>
        <end position="200"/>
    </location>
</feature>
<feature type="binding site" evidence="8">
    <location>
        <begin position="196"/>
        <end position="200"/>
    </location>
    <ligand>
        <name>ATP</name>
        <dbReference type="ChEBI" id="CHEBI:30616"/>
    </ligand>
</feature>
<evidence type="ECO:0000256" key="6">
    <source>
        <dbReference type="ARBA" id="ARBA00023146"/>
    </source>
</evidence>
<dbReference type="InterPro" id="IPR014729">
    <property type="entry name" value="Rossmann-like_a/b/a_fold"/>
</dbReference>
<evidence type="ECO:0000256" key="3">
    <source>
        <dbReference type="ARBA" id="ARBA00022741"/>
    </source>
</evidence>
<feature type="binding site" evidence="8">
    <location>
        <begin position="17"/>
        <end position="18"/>
    </location>
    <ligand>
        <name>ATP</name>
        <dbReference type="ChEBI" id="CHEBI:30616"/>
    </ligand>
</feature>
<feature type="binding site" evidence="8">
    <location>
        <position position="187"/>
    </location>
    <ligand>
        <name>ATP</name>
        <dbReference type="ChEBI" id="CHEBI:30616"/>
    </ligand>
</feature>
<dbReference type="FunFam" id="1.10.240.10:FF:000002">
    <property type="entry name" value="Tryptophan--tRNA ligase"/>
    <property type="match status" value="1"/>
</dbReference>
<comment type="similarity">
    <text evidence="1 8 9">Belongs to the class-I aminoacyl-tRNA synthetase family.</text>
</comment>
<dbReference type="Gene3D" id="3.40.50.620">
    <property type="entry name" value="HUPs"/>
    <property type="match status" value="1"/>
</dbReference>
<evidence type="ECO:0000313" key="11">
    <source>
        <dbReference type="EMBL" id="AMB99628.1"/>
    </source>
</evidence>
<dbReference type="PRINTS" id="PR01039">
    <property type="entry name" value="TRNASYNTHTRP"/>
</dbReference>
<dbReference type="SUPFAM" id="SSF52374">
    <property type="entry name" value="Nucleotidylyl transferase"/>
    <property type="match status" value="1"/>
</dbReference>
<dbReference type="AlphaFoldDB" id="A0A0X8FLP9"/>
<feature type="compositionally biased region" description="Polar residues" evidence="10">
    <location>
        <begin position="191"/>
        <end position="200"/>
    </location>
</feature>
<dbReference type="InterPro" id="IPR001412">
    <property type="entry name" value="aa-tRNA-synth_I_CS"/>
</dbReference>
<dbReference type="GO" id="GO:0005524">
    <property type="term" value="F:ATP binding"/>
    <property type="evidence" value="ECO:0007669"/>
    <property type="project" value="UniProtKB-UniRule"/>
</dbReference>
<feature type="short sequence motif" description="'HIGH' region" evidence="8">
    <location>
        <begin position="10"/>
        <end position="18"/>
    </location>
</feature>
<name>A0A0X8FLP9_9LACT</name>
<keyword evidence="4 8" id="KW-0067">ATP-binding</keyword>
<dbReference type="RefSeq" id="WP_067979752.1">
    <property type="nucleotide sequence ID" value="NZ_CP014163.1"/>
</dbReference>
<dbReference type="InterPro" id="IPR050203">
    <property type="entry name" value="Trp-tRNA_synthetase"/>
</dbReference>
<accession>A0A0X8FLP9</accession>
<keyword evidence="6 8" id="KW-0030">Aminoacyl-tRNA synthetase</keyword>
<keyword evidence="3 8" id="KW-0547">Nucleotide-binding</keyword>
<dbReference type="Gene3D" id="1.10.240.10">
    <property type="entry name" value="Tyrosyl-Transfer RNA Synthetase"/>
    <property type="match status" value="1"/>
</dbReference>
<feature type="binding site" evidence="8">
    <location>
        <position position="132"/>
    </location>
    <ligand>
        <name>L-tryptophan</name>
        <dbReference type="ChEBI" id="CHEBI:57912"/>
    </ligand>
</feature>
<dbReference type="GO" id="GO:0006436">
    <property type="term" value="P:tryptophanyl-tRNA aminoacylation"/>
    <property type="evidence" value="ECO:0007669"/>
    <property type="project" value="UniProtKB-UniRule"/>
</dbReference>
<comment type="catalytic activity">
    <reaction evidence="7 8">
        <text>tRNA(Trp) + L-tryptophan + ATP = L-tryptophyl-tRNA(Trp) + AMP + diphosphate + H(+)</text>
        <dbReference type="Rhea" id="RHEA:24080"/>
        <dbReference type="Rhea" id="RHEA-COMP:9671"/>
        <dbReference type="Rhea" id="RHEA-COMP:9705"/>
        <dbReference type="ChEBI" id="CHEBI:15378"/>
        <dbReference type="ChEBI" id="CHEBI:30616"/>
        <dbReference type="ChEBI" id="CHEBI:33019"/>
        <dbReference type="ChEBI" id="CHEBI:57912"/>
        <dbReference type="ChEBI" id="CHEBI:78442"/>
        <dbReference type="ChEBI" id="CHEBI:78535"/>
        <dbReference type="ChEBI" id="CHEBI:456215"/>
        <dbReference type="EC" id="6.1.1.2"/>
    </reaction>
</comment>
<keyword evidence="12" id="KW-1185">Reference proteome</keyword>
<gene>
    <name evidence="8" type="primary">trpS</name>
    <name evidence="11" type="ORF">AWM75_06360</name>
</gene>
<proteinExistence type="inferred from homology"/>
<dbReference type="EC" id="6.1.1.2" evidence="8"/>
<evidence type="ECO:0000256" key="8">
    <source>
        <dbReference type="HAMAP-Rule" id="MF_00140"/>
    </source>
</evidence>
<feature type="short sequence motif" description="'KMSKS' region" evidence="8">
    <location>
        <begin position="196"/>
        <end position="200"/>
    </location>
</feature>
<keyword evidence="5 8" id="KW-0648">Protein biosynthesis</keyword>